<evidence type="ECO:0000256" key="2">
    <source>
        <dbReference type="ARBA" id="ARBA00010446"/>
    </source>
</evidence>
<keyword evidence="5" id="KW-1015">Disulfide bond</keyword>
<evidence type="ECO:0000256" key="3">
    <source>
        <dbReference type="ARBA" id="ARBA00022512"/>
    </source>
</evidence>
<evidence type="ECO:0000256" key="6">
    <source>
        <dbReference type="ARBA" id="ARBA00093546"/>
    </source>
</evidence>
<dbReference type="EMBL" id="JAACJN010000037">
    <property type="protein sequence ID" value="KAF5386306.1"/>
    <property type="molecule type" value="Genomic_DNA"/>
</dbReference>
<dbReference type="SMART" id="SM00075">
    <property type="entry name" value="HYDRO"/>
    <property type="match status" value="1"/>
</dbReference>
<accession>A0A8H5HNE2</accession>
<reference evidence="8 9" key="1">
    <citation type="journal article" date="2020" name="ISME J.">
        <title>Uncovering the hidden diversity of litter-decomposition mechanisms in mushroom-forming fungi.</title>
        <authorList>
            <person name="Floudas D."/>
            <person name="Bentzer J."/>
            <person name="Ahren D."/>
            <person name="Johansson T."/>
            <person name="Persson P."/>
            <person name="Tunlid A."/>
        </authorList>
    </citation>
    <scope>NUCLEOTIDE SEQUENCE [LARGE SCALE GENOMIC DNA]</scope>
    <source>
        <strain evidence="8 9">CBS 406.79</strain>
    </source>
</reference>
<dbReference type="AlphaFoldDB" id="A0A8H5HNE2"/>
<evidence type="ECO:0000313" key="9">
    <source>
        <dbReference type="Proteomes" id="UP000518752"/>
    </source>
</evidence>
<feature type="chain" id="PRO_5034739448" evidence="7">
    <location>
        <begin position="19"/>
        <end position="288"/>
    </location>
</feature>
<evidence type="ECO:0000256" key="7">
    <source>
        <dbReference type="SAM" id="SignalP"/>
    </source>
</evidence>
<gene>
    <name evidence="8" type="ORF">D9757_008582</name>
</gene>
<sequence length="288" mass="29643">MQFKLAFFTAALATLVAATPGPSNTCSTGPMQCCNTLTSANDPAAAAIIKSLGAVVQDVNVGVGLTCSPVLGVGSGGCSAQAVCCQDNSHALQCAVFEATDAFVSNRAQFADGLNLLSGVDGHLATYWGLQVSEEGSKKGVILTLWEASGHYAKFVGSDSYNSGWSILKSAATGEIRRAQFTRVAGSTIPAADAGVTQLALVRPNSGSSQDQIKGAGTKVYSAFESKNLPAVLGETTGSDGFYIFLVGWSSYDESRSTVAGEPFASAIADLRKLASVDVTHAVLDKHT</sequence>
<proteinExistence type="inferred from homology"/>
<keyword evidence="4" id="KW-0964">Secreted</keyword>
<dbReference type="Pfam" id="PF01185">
    <property type="entry name" value="Hydrophobin"/>
    <property type="match status" value="1"/>
</dbReference>
<comment type="caution">
    <text evidence="8">The sequence shown here is derived from an EMBL/GenBank/DDBJ whole genome shotgun (WGS) entry which is preliminary data.</text>
</comment>
<evidence type="ECO:0000313" key="8">
    <source>
        <dbReference type="EMBL" id="KAF5386306.1"/>
    </source>
</evidence>
<dbReference type="Proteomes" id="UP000518752">
    <property type="component" value="Unassembled WGS sequence"/>
</dbReference>
<keyword evidence="3" id="KW-0134">Cell wall</keyword>
<evidence type="ECO:0000256" key="5">
    <source>
        <dbReference type="ARBA" id="ARBA00023157"/>
    </source>
</evidence>
<keyword evidence="9" id="KW-1185">Reference proteome</keyword>
<dbReference type="GO" id="GO:0005199">
    <property type="term" value="F:structural constituent of cell wall"/>
    <property type="evidence" value="ECO:0007669"/>
    <property type="project" value="InterPro"/>
</dbReference>
<dbReference type="InterPro" id="IPR001338">
    <property type="entry name" value="Class_I_Hydrophobin"/>
</dbReference>
<comment type="subunit">
    <text evidence="6">Self-assembles to form functional amyloid fibrils called rodlets. Self-assembly into fibrillar rodlets occurs spontaneously at hydrophobic:hydrophilic interfaces and the rodlets further associate laterally to form amphipathic monolayers.</text>
</comment>
<comment type="subcellular location">
    <subcellularLocation>
        <location evidence="1">Secreted</location>
        <location evidence="1">Cell wall</location>
    </subcellularLocation>
</comment>
<evidence type="ECO:0000256" key="4">
    <source>
        <dbReference type="ARBA" id="ARBA00022525"/>
    </source>
</evidence>
<comment type="similarity">
    <text evidence="2">Belongs to the fungal hydrophobin family.</text>
</comment>
<evidence type="ECO:0000256" key="1">
    <source>
        <dbReference type="ARBA" id="ARBA00004191"/>
    </source>
</evidence>
<feature type="signal peptide" evidence="7">
    <location>
        <begin position="1"/>
        <end position="18"/>
    </location>
</feature>
<organism evidence="8 9">
    <name type="scientific">Collybiopsis confluens</name>
    <dbReference type="NCBI Taxonomy" id="2823264"/>
    <lineage>
        <taxon>Eukaryota</taxon>
        <taxon>Fungi</taxon>
        <taxon>Dikarya</taxon>
        <taxon>Basidiomycota</taxon>
        <taxon>Agaricomycotina</taxon>
        <taxon>Agaricomycetes</taxon>
        <taxon>Agaricomycetidae</taxon>
        <taxon>Agaricales</taxon>
        <taxon>Marasmiineae</taxon>
        <taxon>Omphalotaceae</taxon>
        <taxon>Collybiopsis</taxon>
    </lineage>
</organism>
<protein>
    <submittedName>
        <fullName evidence="8">Uncharacterized protein</fullName>
    </submittedName>
</protein>
<keyword evidence="7" id="KW-0732">Signal</keyword>
<dbReference type="GO" id="GO:0009277">
    <property type="term" value="C:fungal-type cell wall"/>
    <property type="evidence" value="ECO:0007669"/>
    <property type="project" value="InterPro"/>
</dbReference>
<dbReference type="OrthoDB" id="3830579at2759"/>
<dbReference type="CDD" id="cd23507">
    <property type="entry name" value="hydrophobin_I"/>
    <property type="match status" value="1"/>
</dbReference>
<name>A0A8H5HNE2_9AGAR</name>